<comment type="caution">
    <text evidence="1">The sequence shown here is derived from an EMBL/GenBank/DDBJ whole genome shotgun (WGS) entry which is preliminary data.</text>
</comment>
<evidence type="ECO:0000313" key="2">
    <source>
        <dbReference type="Proteomes" id="UP001163603"/>
    </source>
</evidence>
<reference evidence="2" key="1">
    <citation type="journal article" date="2023" name="G3 (Bethesda)">
        <title>Genome assembly and association tests identify interacting loci associated with vigor, precocity, and sex in interspecific pistachio rootstocks.</title>
        <authorList>
            <person name="Palmer W."/>
            <person name="Jacygrad E."/>
            <person name="Sagayaradj S."/>
            <person name="Cavanaugh K."/>
            <person name="Han R."/>
            <person name="Bertier L."/>
            <person name="Beede B."/>
            <person name="Kafkas S."/>
            <person name="Golino D."/>
            <person name="Preece J."/>
            <person name="Michelmore R."/>
        </authorList>
    </citation>
    <scope>NUCLEOTIDE SEQUENCE [LARGE SCALE GENOMIC DNA]</scope>
</reference>
<gene>
    <name evidence="1" type="ORF">Pint_09362</name>
</gene>
<sequence>MTDQMDFDWNNGAKRTFIPPTTKYPRIGKSKEYIPRWYQSTGMDQRVEQLEKMVQTLTGAKLQQQRTVQAYQNQFERLLAKVGSLTTERQVSYFVSRLKDSIRTEAILDDNDEDVEMETEEPSPTDTPAISLHAMTSFPNPQTMRVKGRINNRVTFILIDLGSSHNFVNKDFVDNVGLQLNHKGKFNVIVALGESLTSSGRCDQV</sequence>
<keyword evidence="2" id="KW-1185">Reference proteome</keyword>
<name>A0ACC0XYX2_9ROSI</name>
<evidence type="ECO:0000313" key="1">
    <source>
        <dbReference type="EMBL" id="KAJ0025768.1"/>
    </source>
</evidence>
<dbReference type="EMBL" id="CM047745">
    <property type="protein sequence ID" value="KAJ0025768.1"/>
    <property type="molecule type" value="Genomic_DNA"/>
</dbReference>
<dbReference type="Proteomes" id="UP001163603">
    <property type="component" value="Chromosome 10"/>
</dbReference>
<protein>
    <submittedName>
        <fullName evidence="1">Uncharacterized protein</fullName>
    </submittedName>
</protein>
<organism evidence="1 2">
    <name type="scientific">Pistacia integerrima</name>
    <dbReference type="NCBI Taxonomy" id="434235"/>
    <lineage>
        <taxon>Eukaryota</taxon>
        <taxon>Viridiplantae</taxon>
        <taxon>Streptophyta</taxon>
        <taxon>Embryophyta</taxon>
        <taxon>Tracheophyta</taxon>
        <taxon>Spermatophyta</taxon>
        <taxon>Magnoliopsida</taxon>
        <taxon>eudicotyledons</taxon>
        <taxon>Gunneridae</taxon>
        <taxon>Pentapetalae</taxon>
        <taxon>rosids</taxon>
        <taxon>malvids</taxon>
        <taxon>Sapindales</taxon>
        <taxon>Anacardiaceae</taxon>
        <taxon>Pistacia</taxon>
    </lineage>
</organism>
<proteinExistence type="predicted"/>
<accession>A0ACC0XYX2</accession>